<proteinExistence type="predicted"/>
<evidence type="ECO:0000313" key="2">
    <source>
        <dbReference type="Proteomes" id="UP000807769"/>
    </source>
</evidence>
<dbReference type="RefSeq" id="XP_041185819.1">
    <property type="nucleotide sequence ID" value="XM_041331998.1"/>
</dbReference>
<gene>
    <name evidence="1" type="ORF">BJ212DRAFT_1287660</name>
</gene>
<accession>A0A9P7J2X2</accession>
<evidence type="ECO:0000313" key="1">
    <source>
        <dbReference type="EMBL" id="KAG1800050.1"/>
    </source>
</evidence>
<sequence length="145" mass="17122">PFKLQLEFKLAELALEACLNNEQTDYLIKLCNWCTSQQEKFTFQTHKDICDRWDTASHHITGFTEDIISVPYDEFDLHCWNLWEWATNLLHDSQLFLHIVFDVQHFSKFDGETFVNFVNEPYTAEAFWNTQVCNTTIAISVTFLT</sequence>
<feature type="non-terminal residue" evidence="1">
    <location>
        <position position="145"/>
    </location>
</feature>
<organism evidence="1 2">
    <name type="scientific">Suillus subaureus</name>
    <dbReference type="NCBI Taxonomy" id="48587"/>
    <lineage>
        <taxon>Eukaryota</taxon>
        <taxon>Fungi</taxon>
        <taxon>Dikarya</taxon>
        <taxon>Basidiomycota</taxon>
        <taxon>Agaricomycotina</taxon>
        <taxon>Agaricomycetes</taxon>
        <taxon>Agaricomycetidae</taxon>
        <taxon>Boletales</taxon>
        <taxon>Suillineae</taxon>
        <taxon>Suillaceae</taxon>
        <taxon>Suillus</taxon>
    </lineage>
</organism>
<protein>
    <submittedName>
        <fullName evidence="1">Uncharacterized protein</fullName>
    </submittedName>
</protein>
<keyword evidence="2" id="KW-1185">Reference proteome</keyword>
<reference evidence="1" key="1">
    <citation type="journal article" date="2020" name="New Phytol.">
        <title>Comparative genomics reveals dynamic genome evolution in host specialist ectomycorrhizal fungi.</title>
        <authorList>
            <person name="Lofgren L.A."/>
            <person name="Nguyen N.H."/>
            <person name="Vilgalys R."/>
            <person name="Ruytinx J."/>
            <person name="Liao H.L."/>
            <person name="Branco S."/>
            <person name="Kuo A."/>
            <person name="LaButti K."/>
            <person name="Lipzen A."/>
            <person name="Andreopoulos W."/>
            <person name="Pangilinan J."/>
            <person name="Riley R."/>
            <person name="Hundley H."/>
            <person name="Na H."/>
            <person name="Barry K."/>
            <person name="Grigoriev I.V."/>
            <person name="Stajich J.E."/>
            <person name="Kennedy P.G."/>
        </authorList>
    </citation>
    <scope>NUCLEOTIDE SEQUENCE</scope>
    <source>
        <strain evidence="1">MN1</strain>
    </source>
</reference>
<dbReference type="Proteomes" id="UP000807769">
    <property type="component" value="Unassembled WGS sequence"/>
</dbReference>
<name>A0A9P7J2X2_9AGAM</name>
<dbReference type="AlphaFoldDB" id="A0A9P7J2X2"/>
<dbReference type="OrthoDB" id="3239511at2759"/>
<dbReference type="EMBL" id="JABBWG010000126">
    <property type="protein sequence ID" value="KAG1800050.1"/>
    <property type="molecule type" value="Genomic_DNA"/>
</dbReference>
<dbReference type="GeneID" id="64626015"/>
<comment type="caution">
    <text evidence="1">The sequence shown here is derived from an EMBL/GenBank/DDBJ whole genome shotgun (WGS) entry which is preliminary data.</text>
</comment>